<sequence length="592" mass="68649">MENYSILARDDKALVHTDVEIVQRPSKSSIRVRYADHVWEKDSNHTLAITTYQFVIILKLNSEEHHMNELLYLMSKDEYKENFLNADGNFISQLFVTVDGGGDERLRNKLTQFCAVILRLILDLDKYKIHSLAERSSKYHSVERLHTAENRTLSYEGSISSRHIHKNECDSIGIFDEYTPRFRDNMEYAKDEAVRRLQGVPYSNDTMNGMKSPSHTKWVFDISYEEKIKKFLLRDNSDYRKSNNFTIKPSGEIWIKLCQMYNLKDITKSAFHIFNYMTNPEISTLCHYTRRPNEEWRGKTVRQYEIQPLLDIGRLPEFHYLPYEEAVKIVDDLCQLGSVPGFLTTPDFFLPSRNIKYLRENNPDELDNNIEGTSDFCIHADDITLNFFNDQRNHEPPLLQRIDKAFEAVLTELRDNLNITVQLILYRMPTVVSLTSAVTVSDVTKPEAERHIDALPEAVKNIYVVKVEETTVTIMEIQHHHHHNHPVLLRENKGRLFIYRATSDTVKRHKNVHIKDKPKSAVIIPDIDLSSDADKYFRKDAGQIIGPIITEETNSDENNNEDETNKIDPITEATKRVTCSTCFDSLAGLGLS</sequence>
<gene>
    <name evidence="1" type="ORF">MEDL_33134</name>
</gene>
<keyword evidence="2" id="KW-1185">Reference proteome</keyword>
<reference evidence="1" key="1">
    <citation type="submission" date="2021-03" db="EMBL/GenBank/DDBJ databases">
        <authorList>
            <person name="Bekaert M."/>
        </authorList>
    </citation>
    <scope>NUCLEOTIDE SEQUENCE</scope>
</reference>
<organism evidence="1 2">
    <name type="scientific">Mytilus edulis</name>
    <name type="common">Blue mussel</name>
    <dbReference type="NCBI Taxonomy" id="6550"/>
    <lineage>
        <taxon>Eukaryota</taxon>
        <taxon>Metazoa</taxon>
        <taxon>Spiralia</taxon>
        <taxon>Lophotrochozoa</taxon>
        <taxon>Mollusca</taxon>
        <taxon>Bivalvia</taxon>
        <taxon>Autobranchia</taxon>
        <taxon>Pteriomorphia</taxon>
        <taxon>Mytilida</taxon>
        <taxon>Mytiloidea</taxon>
        <taxon>Mytilidae</taxon>
        <taxon>Mytilinae</taxon>
        <taxon>Mytilus</taxon>
    </lineage>
</organism>
<name>A0A8S3SG07_MYTED</name>
<accession>A0A8S3SG07</accession>
<proteinExistence type="predicted"/>
<comment type="caution">
    <text evidence="1">The sequence shown here is derived from an EMBL/GenBank/DDBJ whole genome shotgun (WGS) entry which is preliminary data.</text>
</comment>
<dbReference type="Proteomes" id="UP000683360">
    <property type="component" value="Unassembled WGS sequence"/>
</dbReference>
<protein>
    <submittedName>
        <fullName evidence="1">Uncharacterized protein</fullName>
    </submittedName>
</protein>
<dbReference type="EMBL" id="CAJPWZ010001634">
    <property type="protein sequence ID" value="CAG2219594.1"/>
    <property type="molecule type" value="Genomic_DNA"/>
</dbReference>
<evidence type="ECO:0000313" key="2">
    <source>
        <dbReference type="Proteomes" id="UP000683360"/>
    </source>
</evidence>
<dbReference type="AlphaFoldDB" id="A0A8S3SG07"/>
<evidence type="ECO:0000313" key="1">
    <source>
        <dbReference type="EMBL" id="CAG2219594.1"/>
    </source>
</evidence>